<dbReference type="AlphaFoldDB" id="A0A9Q0F384"/>
<dbReference type="InterPro" id="IPR013094">
    <property type="entry name" value="AB_hydrolase_3"/>
</dbReference>
<reference evidence="3" key="2">
    <citation type="journal article" date="2023" name="Plants (Basel)">
        <title>Annotation of the Turnera subulata (Passifloraceae) Draft Genome Reveals the S-Locus Evolved after the Divergence of Turneroideae from Passifloroideae in a Stepwise Manner.</title>
        <authorList>
            <person name="Henning P.M."/>
            <person name="Roalson E.H."/>
            <person name="Mir W."/>
            <person name="McCubbin A.G."/>
            <person name="Shore J.S."/>
        </authorList>
    </citation>
    <scope>NUCLEOTIDE SEQUENCE</scope>
    <source>
        <strain evidence="3">F60SS</strain>
    </source>
</reference>
<dbReference type="Gene3D" id="3.40.50.1820">
    <property type="entry name" value="alpha/beta hydrolase"/>
    <property type="match status" value="1"/>
</dbReference>
<comment type="caution">
    <text evidence="3">The sequence shown here is derived from an EMBL/GenBank/DDBJ whole genome shotgun (WGS) entry which is preliminary data.</text>
</comment>
<accession>A0A9Q0F384</accession>
<dbReference type="OrthoDB" id="408631at2759"/>
<dbReference type="SUPFAM" id="SSF53474">
    <property type="entry name" value="alpha/beta-Hydrolases"/>
    <property type="match status" value="1"/>
</dbReference>
<comment type="similarity">
    <text evidence="1">Belongs to the 'GDXG' lipolytic enzyme family.</text>
</comment>
<sequence length="356" mass="39525">MDTNRKTVVDEIPGWLRIFNDGTVDRTWTGPPELGFLMSPVPPHEDFIDGVAVLDQTINPNTGLAVRIYFPEPPPPPQQSKDEEVYPTTKLPIILHFHGGGFCISQPDWYMYYHFYTRLARSAQAVCVSVYLRRAPEHPLPAAEDDAYAALLWLRDIARGEGDNDLSSGHQWLTMHGDFGRVFLVGDSTGGNLVHQVAAKAGGEEEEDVVKKVVVAGGVAIHPGFLREVPSKSFMELPDNPLLTREMVNKFLSFALPAGSTKDHPITCPMGPQAPPLVSLRMPPMLVVVAEMDLLRDSELEYCEEMRKAGKEVKVLMNQGMGHSFYFNKMGLDMDPEAAAQADKIIEEITKFIHAT</sequence>
<dbReference type="Pfam" id="PF07859">
    <property type="entry name" value="Abhydrolase_3"/>
    <property type="match status" value="1"/>
</dbReference>
<dbReference type="InterPro" id="IPR029058">
    <property type="entry name" value="AB_hydrolase_fold"/>
</dbReference>
<keyword evidence="4" id="KW-1185">Reference proteome</keyword>
<gene>
    <name evidence="3" type="ORF">Tsubulata_013075</name>
</gene>
<dbReference type="InterPro" id="IPR050466">
    <property type="entry name" value="Carboxylest/Gibb_receptor"/>
</dbReference>
<reference evidence="3" key="1">
    <citation type="submission" date="2022-02" db="EMBL/GenBank/DDBJ databases">
        <authorList>
            <person name="Henning P.M."/>
            <person name="McCubbin A.G."/>
            <person name="Shore J.S."/>
        </authorList>
    </citation>
    <scope>NUCLEOTIDE SEQUENCE</scope>
    <source>
        <strain evidence="3">F60SS</strain>
        <tissue evidence="3">Leaves</tissue>
    </source>
</reference>
<name>A0A9Q0F384_9ROSI</name>
<protein>
    <recommendedName>
        <fullName evidence="2">Alpha/beta hydrolase fold-3 domain-containing protein</fullName>
    </recommendedName>
</protein>
<dbReference type="PANTHER" id="PTHR23024:SF139">
    <property type="entry name" value="CARBOXYLESTERASE 15-RELATED"/>
    <property type="match status" value="1"/>
</dbReference>
<feature type="domain" description="Alpha/beta hydrolase fold-3" evidence="2">
    <location>
        <begin position="94"/>
        <end position="326"/>
    </location>
</feature>
<dbReference type="GO" id="GO:0016787">
    <property type="term" value="F:hydrolase activity"/>
    <property type="evidence" value="ECO:0007669"/>
    <property type="project" value="InterPro"/>
</dbReference>
<evidence type="ECO:0000313" key="4">
    <source>
        <dbReference type="Proteomes" id="UP001141552"/>
    </source>
</evidence>
<organism evidence="3 4">
    <name type="scientific">Turnera subulata</name>
    <dbReference type="NCBI Taxonomy" id="218843"/>
    <lineage>
        <taxon>Eukaryota</taxon>
        <taxon>Viridiplantae</taxon>
        <taxon>Streptophyta</taxon>
        <taxon>Embryophyta</taxon>
        <taxon>Tracheophyta</taxon>
        <taxon>Spermatophyta</taxon>
        <taxon>Magnoliopsida</taxon>
        <taxon>eudicotyledons</taxon>
        <taxon>Gunneridae</taxon>
        <taxon>Pentapetalae</taxon>
        <taxon>rosids</taxon>
        <taxon>fabids</taxon>
        <taxon>Malpighiales</taxon>
        <taxon>Passifloraceae</taxon>
        <taxon>Turnera</taxon>
    </lineage>
</organism>
<dbReference type="Proteomes" id="UP001141552">
    <property type="component" value="Unassembled WGS sequence"/>
</dbReference>
<dbReference type="EMBL" id="JAKUCV010007237">
    <property type="protein sequence ID" value="KAJ4824215.1"/>
    <property type="molecule type" value="Genomic_DNA"/>
</dbReference>
<dbReference type="PANTHER" id="PTHR23024">
    <property type="entry name" value="ARYLACETAMIDE DEACETYLASE"/>
    <property type="match status" value="1"/>
</dbReference>
<proteinExistence type="inferred from homology"/>
<evidence type="ECO:0000313" key="3">
    <source>
        <dbReference type="EMBL" id="KAJ4824215.1"/>
    </source>
</evidence>
<evidence type="ECO:0000259" key="2">
    <source>
        <dbReference type="Pfam" id="PF07859"/>
    </source>
</evidence>
<evidence type="ECO:0000256" key="1">
    <source>
        <dbReference type="ARBA" id="ARBA00010515"/>
    </source>
</evidence>